<evidence type="ECO:0000256" key="8">
    <source>
        <dbReference type="ARBA" id="ARBA00022771"/>
    </source>
</evidence>
<dbReference type="PANTHER" id="PTHR30313:SF2">
    <property type="entry name" value="DNA PRIMASE"/>
    <property type="match status" value="1"/>
</dbReference>
<evidence type="ECO:0000256" key="4">
    <source>
        <dbReference type="ARBA" id="ARBA00022679"/>
    </source>
</evidence>
<dbReference type="FunFam" id="3.90.980.10:FF:000001">
    <property type="entry name" value="DNA primase"/>
    <property type="match status" value="1"/>
</dbReference>
<dbReference type="InterPro" id="IPR036977">
    <property type="entry name" value="DNA_primase_Znf_CHC2"/>
</dbReference>
<dbReference type="InterPro" id="IPR013264">
    <property type="entry name" value="DNAG_N"/>
</dbReference>
<dbReference type="GO" id="GO:0006269">
    <property type="term" value="P:DNA replication, synthesis of primer"/>
    <property type="evidence" value="ECO:0007669"/>
    <property type="project" value="UniProtKB-KW"/>
</dbReference>
<dbReference type="Pfam" id="PF08275">
    <property type="entry name" value="DNAG_N"/>
    <property type="match status" value="1"/>
</dbReference>
<sequence length="564" mass="64305">MDVVSQYVDLKQRGANYFGLCPFHGEKTPSFSVAPAKQIYHCFGCSSGGNVFSFLMEYQKITFPEAIKTLADRYSIPIQFEEGDSGSELYSSLYELHTIAVKLFQDNLFSQRGKSALTYLTDRGLTEDILKQFKVGFAMDSWDQLVKQCTGKGFTKSHINKSGLFTQSEKGTFDRFRSRIMFPIHHPSGKPIAFGGRIFEVDDPAKYLNSPETPLYKKSDVFYGLQASRDAIRKTGYAVLVEGYMDFLQLYQAGIHQVVAVSGTAFTPRHALALSRITQKVVLFYDGDNAGGNAAIRAGWVLLKAGMEPTIVRPPTDQDPDDWVRDKGRNDVLSAIESPTSFLDFHLEFHNGPSLEGAERRQYILELMREIRNIQDGIVRNDLVRILSEKLIVDEHDLVRVMKSQRINPIEYPNQAEQRDEIPKFTSTVDRAQIELLQLLALEEDKTRKYVRENVSLTLFTTPLLKKVAEFLLDEKMSVESSVIIEYFQDKHERDSVAQILFADPQNIPPEQIVSDCKRILKSMPLKEKIHLLRIQIREKESNGENPQKELDEVILLRQELNEI</sequence>
<evidence type="ECO:0000256" key="10">
    <source>
        <dbReference type="ARBA" id="ARBA00022842"/>
    </source>
</evidence>
<keyword evidence="5" id="KW-0548">Nucleotidyltransferase</keyword>
<dbReference type="GO" id="GO:1990077">
    <property type="term" value="C:primosome complex"/>
    <property type="evidence" value="ECO:0007669"/>
    <property type="project" value="UniProtKB-KW"/>
</dbReference>
<dbReference type="InterPro" id="IPR016136">
    <property type="entry name" value="DNA_helicase_N/primase_C"/>
</dbReference>
<dbReference type="SUPFAM" id="SSF57783">
    <property type="entry name" value="Zinc beta-ribbon"/>
    <property type="match status" value="1"/>
</dbReference>
<reference evidence="14" key="1">
    <citation type="submission" date="2018-05" db="EMBL/GenBank/DDBJ databases">
        <authorList>
            <person name="Lanie J.A."/>
            <person name="Ng W.-L."/>
            <person name="Kazmierczak K.M."/>
            <person name="Andrzejewski T.M."/>
            <person name="Davidsen T.M."/>
            <person name="Wayne K.J."/>
            <person name="Tettelin H."/>
            <person name="Glass J.I."/>
            <person name="Rusch D."/>
            <person name="Podicherti R."/>
            <person name="Tsui H.-C.T."/>
            <person name="Winkler M.E."/>
        </authorList>
    </citation>
    <scope>NUCLEOTIDE SEQUENCE</scope>
</reference>
<keyword evidence="10" id="KW-0460">Magnesium</keyword>
<dbReference type="InterPro" id="IPR050219">
    <property type="entry name" value="DnaG_primase"/>
</dbReference>
<comment type="cofactor">
    <cofactor evidence="1">
        <name>Zn(2+)</name>
        <dbReference type="ChEBI" id="CHEBI:29105"/>
    </cofactor>
</comment>
<evidence type="ECO:0000256" key="11">
    <source>
        <dbReference type="ARBA" id="ARBA00023125"/>
    </source>
</evidence>
<dbReference type="Pfam" id="PF13155">
    <property type="entry name" value="Toprim_2"/>
    <property type="match status" value="1"/>
</dbReference>
<dbReference type="SMART" id="SM00400">
    <property type="entry name" value="ZnF_CHCC"/>
    <property type="match status" value="1"/>
</dbReference>
<evidence type="ECO:0000256" key="3">
    <source>
        <dbReference type="ARBA" id="ARBA00022515"/>
    </source>
</evidence>
<keyword evidence="11" id="KW-0238">DNA-binding</keyword>
<dbReference type="Pfam" id="PF01807">
    <property type="entry name" value="Zn_ribbon_DnaG"/>
    <property type="match status" value="1"/>
</dbReference>
<dbReference type="Gene3D" id="1.10.860.10">
    <property type="entry name" value="DNAb Helicase, Chain A"/>
    <property type="match status" value="1"/>
</dbReference>
<dbReference type="GO" id="GO:0003677">
    <property type="term" value="F:DNA binding"/>
    <property type="evidence" value="ECO:0007669"/>
    <property type="project" value="UniProtKB-KW"/>
</dbReference>
<dbReference type="GO" id="GO:0003899">
    <property type="term" value="F:DNA-directed RNA polymerase activity"/>
    <property type="evidence" value="ECO:0007669"/>
    <property type="project" value="InterPro"/>
</dbReference>
<dbReference type="GO" id="GO:0000428">
    <property type="term" value="C:DNA-directed RNA polymerase complex"/>
    <property type="evidence" value="ECO:0007669"/>
    <property type="project" value="UniProtKB-KW"/>
</dbReference>
<keyword evidence="3" id="KW-0639">Primosome</keyword>
<keyword evidence="7" id="KW-0479">Metal-binding</keyword>
<feature type="domain" description="Toprim" evidence="13">
    <location>
        <begin position="236"/>
        <end position="317"/>
    </location>
</feature>
<evidence type="ECO:0000256" key="5">
    <source>
        <dbReference type="ARBA" id="ARBA00022695"/>
    </source>
</evidence>
<keyword evidence="4" id="KW-0808">Transferase</keyword>
<dbReference type="PANTHER" id="PTHR30313">
    <property type="entry name" value="DNA PRIMASE"/>
    <property type="match status" value="1"/>
</dbReference>
<dbReference type="InterPro" id="IPR037068">
    <property type="entry name" value="DNA_primase_core_N_sf"/>
</dbReference>
<dbReference type="InterPro" id="IPR030846">
    <property type="entry name" value="DnaG_bac"/>
</dbReference>
<evidence type="ECO:0000256" key="7">
    <source>
        <dbReference type="ARBA" id="ARBA00022723"/>
    </source>
</evidence>
<dbReference type="GO" id="GO:0005737">
    <property type="term" value="C:cytoplasm"/>
    <property type="evidence" value="ECO:0007669"/>
    <property type="project" value="TreeGrafter"/>
</dbReference>
<dbReference type="CDD" id="cd03364">
    <property type="entry name" value="TOPRIM_DnaG_primases"/>
    <property type="match status" value="1"/>
</dbReference>
<dbReference type="PROSITE" id="PS50880">
    <property type="entry name" value="TOPRIM"/>
    <property type="match status" value="1"/>
</dbReference>
<dbReference type="AlphaFoldDB" id="A0A381RM22"/>
<name>A0A381RM22_9ZZZZ</name>
<proteinExistence type="inferred from homology"/>
<accession>A0A381RM22</accession>
<evidence type="ECO:0000256" key="12">
    <source>
        <dbReference type="ARBA" id="ARBA00023163"/>
    </source>
</evidence>
<dbReference type="InterPro" id="IPR006171">
    <property type="entry name" value="TOPRIM_dom"/>
</dbReference>
<evidence type="ECO:0000256" key="6">
    <source>
        <dbReference type="ARBA" id="ARBA00022705"/>
    </source>
</evidence>
<dbReference type="FunFam" id="3.90.580.10:FF:000001">
    <property type="entry name" value="DNA primase"/>
    <property type="match status" value="1"/>
</dbReference>
<evidence type="ECO:0000256" key="1">
    <source>
        <dbReference type="ARBA" id="ARBA00001947"/>
    </source>
</evidence>
<keyword evidence="2" id="KW-0240">DNA-directed RNA polymerase</keyword>
<dbReference type="InterPro" id="IPR006295">
    <property type="entry name" value="DNA_primase_DnaG"/>
</dbReference>
<evidence type="ECO:0000313" key="14">
    <source>
        <dbReference type="EMBL" id="SUZ91998.1"/>
    </source>
</evidence>
<dbReference type="GO" id="GO:0008270">
    <property type="term" value="F:zinc ion binding"/>
    <property type="evidence" value="ECO:0007669"/>
    <property type="project" value="UniProtKB-KW"/>
</dbReference>
<evidence type="ECO:0000256" key="9">
    <source>
        <dbReference type="ARBA" id="ARBA00022833"/>
    </source>
</evidence>
<dbReference type="Gene3D" id="3.40.1360.10">
    <property type="match status" value="1"/>
</dbReference>
<organism evidence="14">
    <name type="scientific">marine metagenome</name>
    <dbReference type="NCBI Taxonomy" id="408172"/>
    <lineage>
        <taxon>unclassified sequences</taxon>
        <taxon>metagenomes</taxon>
        <taxon>ecological metagenomes</taxon>
    </lineage>
</organism>
<dbReference type="HAMAP" id="MF_00974">
    <property type="entry name" value="DNA_primase_DnaG"/>
    <property type="match status" value="1"/>
</dbReference>
<dbReference type="Gene3D" id="3.90.980.10">
    <property type="entry name" value="DNA primase, catalytic core, N-terminal domain"/>
    <property type="match status" value="1"/>
</dbReference>
<keyword evidence="6" id="KW-0235">DNA replication</keyword>
<keyword evidence="8" id="KW-0863">Zinc-finger</keyword>
<keyword evidence="12" id="KW-0804">Transcription</keyword>
<dbReference type="SUPFAM" id="SSF56731">
    <property type="entry name" value="DNA primase core"/>
    <property type="match status" value="1"/>
</dbReference>
<evidence type="ECO:0000256" key="2">
    <source>
        <dbReference type="ARBA" id="ARBA00022478"/>
    </source>
</evidence>
<dbReference type="NCBIfam" id="TIGR01391">
    <property type="entry name" value="dnaG"/>
    <property type="match status" value="1"/>
</dbReference>
<dbReference type="PIRSF" id="PIRSF002811">
    <property type="entry name" value="DnaG"/>
    <property type="match status" value="1"/>
</dbReference>
<gene>
    <name evidence="14" type="ORF">METZ01_LOCUS44852</name>
</gene>
<dbReference type="Gene3D" id="3.90.580.10">
    <property type="entry name" value="Zinc finger, CHC2-type domain"/>
    <property type="match status" value="1"/>
</dbReference>
<protein>
    <recommendedName>
        <fullName evidence="13">Toprim domain-containing protein</fullName>
    </recommendedName>
</protein>
<dbReference type="EMBL" id="UINC01002023">
    <property type="protein sequence ID" value="SUZ91998.1"/>
    <property type="molecule type" value="Genomic_DNA"/>
</dbReference>
<keyword evidence="9" id="KW-0862">Zinc</keyword>
<dbReference type="InterPro" id="IPR034151">
    <property type="entry name" value="TOPRIM_DnaG_bac"/>
</dbReference>
<dbReference type="InterPro" id="IPR002694">
    <property type="entry name" value="Znf_CHC2"/>
</dbReference>
<dbReference type="SMART" id="SM00493">
    <property type="entry name" value="TOPRIM"/>
    <property type="match status" value="1"/>
</dbReference>
<evidence type="ECO:0000259" key="13">
    <source>
        <dbReference type="PROSITE" id="PS50880"/>
    </source>
</evidence>